<dbReference type="PANTHER" id="PTHR43401">
    <property type="entry name" value="L-THREONINE 3-DEHYDROGENASE"/>
    <property type="match status" value="1"/>
</dbReference>
<dbReference type="EMBL" id="PVTF01000011">
    <property type="protein sequence ID" value="PRY36854.1"/>
    <property type="molecule type" value="Genomic_DNA"/>
</dbReference>
<dbReference type="InterPro" id="IPR020843">
    <property type="entry name" value="ER"/>
</dbReference>
<dbReference type="SUPFAM" id="SSF51735">
    <property type="entry name" value="NAD(P)-binding Rossmann-fold domains"/>
    <property type="match status" value="1"/>
</dbReference>
<reference evidence="6 7" key="1">
    <citation type="submission" date="2018-03" db="EMBL/GenBank/DDBJ databases">
        <title>Genomic Encyclopedia of Archaeal and Bacterial Type Strains, Phase II (KMG-II): from individual species to whole genera.</title>
        <authorList>
            <person name="Goeker M."/>
        </authorList>
    </citation>
    <scope>NUCLEOTIDE SEQUENCE [LARGE SCALE GENOMIC DNA]</scope>
    <source>
        <strain evidence="6 7">DSM 44720</strain>
    </source>
</reference>
<dbReference type="AlphaFoldDB" id="A0A2T0STV9"/>
<keyword evidence="7" id="KW-1185">Reference proteome</keyword>
<accession>A0A2T0STV9</accession>
<dbReference type="Pfam" id="PF08240">
    <property type="entry name" value="ADH_N"/>
    <property type="match status" value="1"/>
</dbReference>
<organism evidence="6 7">
    <name type="scientific">Umezawaea tangerina</name>
    <dbReference type="NCBI Taxonomy" id="84725"/>
    <lineage>
        <taxon>Bacteria</taxon>
        <taxon>Bacillati</taxon>
        <taxon>Actinomycetota</taxon>
        <taxon>Actinomycetes</taxon>
        <taxon>Pseudonocardiales</taxon>
        <taxon>Pseudonocardiaceae</taxon>
        <taxon>Umezawaea</taxon>
    </lineage>
</organism>
<evidence type="ECO:0000256" key="3">
    <source>
        <dbReference type="ARBA" id="ARBA00022833"/>
    </source>
</evidence>
<dbReference type="Proteomes" id="UP000239494">
    <property type="component" value="Unassembled WGS sequence"/>
</dbReference>
<dbReference type="Gene3D" id="3.40.50.720">
    <property type="entry name" value="NAD(P)-binding Rossmann-like Domain"/>
    <property type="match status" value="1"/>
</dbReference>
<keyword evidence="4" id="KW-0560">Oxidoreductase</keyword>
<evidence type="ECO:0000259" key="5">
    <source>
        <dbReference type="SMART" id="SM00829"/>
    </source>
</evidence>
<evidence type="ECO:0000256" key="4">
    <source>
        <dbReference type="ARBA" id="ARBA00023002"/>
    </source>
</evidence>
<dbReference type="SMART" id="SM00829">
    <property type="entry name" value="PKS_ER"/>
    <property type="match status" value="1"/>
</dbReference>
<sequence length="377" mass="39203">MTGTGRTMLAARVEAGSTTVALVRVPVPEVGPQDVLVRVVSAGVAPGILRLLASGGFPNLPTTIGHEAAGTVEAVGPAVSGIVPGTRVRVHPNLTCLRCAYCTSDREMMCEQNAMIGHAAFGTGAKPLYDAYHDGGLAEFVRVPHWLVDPLPDRVGFEVGAKVHDLANAVRALKCADLRDGAAVVVTAATGAMGTATVALAARFGVARLVLVGRDAKRLAAVRELAGDLPTDTVATDDLPPDWAANGGLTTVLRGLLPGGADAVLDYAPEGVLGTQALHSMATGATFVHMGGNFTGELVPMAVMMVRCWRLVGTRANTRADVRDVLCLIGDGSVDADRLITHRYPLDDIGTALAEMQAREEPIWMAVVTPPQSDTAL</sequence>
<evidence type="ECO:0000256" key="2">
    <source>
        <dbReference type="ARBA" id="ARBA00022723"/>
    </source>
</evidence>
<dbReference type="InterPro" id="IPR036291">
    <property type="entry name" value="NAD(P)-bd_dom_sf"/>
</dbReference>
<comment type="cofactor">
    <cofactor evidence="1">
        <name>Zn(2+)</name>
        <dbReference type="ChEBI" id="CHEBI:29105"/>
    </cofactor>
</comment>
<comment type="caution">
    <text evidence="6">The sequence shown here is derived from an EMBL/GenBank/DDBJ whole genome shotgun (WGS) entry which is preliminary data.</text>
</comment>
<dbReference type="GO" id="GO:0016491">
    <property type="term" value="F:oxidoreductase activity"/>
    <property type="evidence" value="ECO:0007669"/>
    <property type="project" value="UniProtKB-KW"/>
</dbReference>
<keyword evidence="3" id="KW-0862">Zinc</keyword>
<dbReference type="InterPro" id="IPR011032">
    <property type="entry name" value="GroES-like_sf"/>
</dbReference>
<gene>
    <name evidence="6" type="ORF">CLV43_111226</name>
</gene>
<evidence type="ECO:0000256" key="1">
    <source>
        <dbReference type="ARBA" id="ARBA00001947"/>
    </source>
</evidence>
<protein>
    <submittedName>
        <fullName evidence="6">L-iditol 2-dehydrogenase</fullName>
    </submittedName>
</protein>
<dbReference type="PROSITE" id="PS00059">
    <property type="entry name" value="ADH_ZINC"/>
    <property type="match status" value="1"/>
</dbReference>
<feature type="domain" description="Enoyl reductase (ER)" evidence="5">
    <location>
        <begin position="16"/>
        <end position="363"/>
    </location>
</feature>
<name>A0A2T0STV9_9PSEU</name>
<dbReference type="InterPro" id="IPR050129">
    <property type="entry name" value="Zn_alcohol_dh"/>
</dbReference>
<dbReference type="InterPro" id="IPR002328">
    <property type="entry name" value="ADH_Zn_CS"/>
</dbReference>
<dbReference type="SUPFAM" id="SSF50129">
    <property type="entry name" value="GroES-like"/>
    <property type="match status" value="1"/>
</dbReference>
<proteinExistence type="predicted"/>
<keyword evidence="2" id="KW-0479">Metal-binding</keyword>
<dbReference type="RefSeq" id="WP_245887162.1">
    <property type="nucleotide sequence ID" value="NZ_PVTF01000011.1"/>
</dbReference>
<evidence type="ECO:0000313" key="6">
    <source>
        <dbReference type="EMBL" id="PRY36854.1"/>
    </source>
</evidence>
<dbReference type="Gene3D" id="3.90.180.10">
    <property type="entry name" value="Medium-chain alcohol dehydrogenases, catalytic domain"/>
    <property type="match status" value="1"/>
</dbReference>
<evidence type="ECO:0000313" key="7">
    <source>
        <dbReference type="Proteomes" id="UP000239494"/>
    </source>
</evidence>
<dbReference type="GO" id="GO:0008270">
    <property type="term" value="F:zinc ion binding"/>
    <property type="evidence" value="ECO:0007669"/>
    <property type="project" value="InterPro"/>
</dbReference>
<dbReference type="InterPro" id="IPR013154">
    <property type="entry name" value="ADH-like_N"/>
</dbReference>
<dbReference type="PANTHER" id="PTHR43401:SF2">
    <property type="entry name" value="L-THREONINE 3-DEHYDROGENASE"/>
    <property type="match status" value="1"/>
</dbReference>